<dbReference type="EMBL" id="JAOECG010000002">
    <property type="protein sequence ID" value="MDG9785858.1"/>
    <property type="molecule type" value="Genomic_DNA"/>
</dbReference>
<name>A0AAW6RS97_ACIJO</name>
<gene>
    <name evidence="1" type="ORF">N7566_02375</name>
</gene>
<accession>A0AAW6RS97</accession>
<dbReference type="Pfam" id="PF09669">
    <property type="entry name" value="Phage_pRha"/>
    <property type="match status" value="1"/>
</dbReference>
<organism evidence="1 2">
    <name type="scientific">Acinetobacter johnsonii</name>
    <dbReference type="NCBI Taxonomy" id="40214"/>
    <lineage>
        <taxon>Bacteria</taxon>
        <taxon>Pseudomonadati</taxon>
        <taxon>Pseudomonadota</taxon>
        <taxon>Gammaproteobacteria</taxon>
        <taxon>Moraxellales</taxon>
        <taxon>Moraxellaceae</taxon>
        <taxon>Acinetobacter</taxon>
    </lineage>
</organism>
<proteinExistence type="predicted"/>
<dbReference type="AlphaFoldDB" id="A0AAW6RS97"/>
<protein>
    <submittedName>
        <fullName evidence="1">Rha family transcriptional regulator</fullName>
    </submittedName>
</protein>
<reference evidence="1" key="1">
    <citation type="submission" date="2022-09" db="EMBL/GenBank/DDBJ databases">
        <title>Intensive care unit water sources are persistently colonized with multi-drug resistant bacteria and are the site of extensive horizontal gene transfer of antibiotic resistance genes.</title>
        <authorList>
            <person name="Diorio-Toth L."/>
        </authorList>
    </citation>
    <scope>NUCLEOTIDE SEQUENCE</scope>
    <source>
        <strain evidence="1">GD04065</strain>
    </source>
</reference>
<dbReference type="RefSeq" id="WP_121980388.1">
    <property type="nucleotide sequence ID" value="NZ_JAOECG010000002.1"/>
</dbReference>
<dbReference type="InterPro" id="IPR014054">
    <property type="entry name" value="Phage_regulatory_Rha"/>
</dbReference>
<evidence type="ECO:0000313" key="2">
    <source>
        <dbReference type="Proteomes" id="UP001157887"/>
    </source>
</evidence>
<comment type="caution">
    <text evidence="1">The sequence shown here is derived from an EMBL/GenBank/DDBJ whole genome shotgun (WGS) entry which is preliminary data.</text>
</comment>
<sequence length="170" mass="19351">MNAMLKPIEIVNVENGEPMTTTLQIALGLGLQHKNIMQMVRTYLPDFQEFGLVAFKTRARLEGQHGGGDVRYVALNEQQATFLMTLLRNSPRVIEFKKALVKAFFETREFIRSQDQSYNNIHNKLSLQLDLAKSDASLAGSVLGSYRKKRDLLMTAITEVERLMQPCLFE</sequence>
<evidence type="ECO:0000313" key="1">
    <source>
        <dbReference type="EMBL" id="MDG9785858.1"/>
    </source>
</evidence>
<dbReference type="Proteomes" id="UP001157887">
    <property type="component" value="Unassembled WGS sequence"/>
</dbReference>